<gene>
    <name evidence="1" type="ORF">FC752_22460</name>
</gene>
<dbReference type="RefSeq" id="WP_025220246.1">
    <property type="nucleotide sequence ID" value="NZ_CP006837.1"/>
</dbReference>
<dbReference type="InterPro" id="IPR008489">
    <property type="entry name" value="DUF771"/>
</dbReference>
<sequence>MQQLSVNLTIPLPEDTVLISKIEYEELNDSKLSGVYWSMSDLEKIVGKKSEWIKDKILYPPYLRKTLDIANGGFVYYPKVKGETWTFHAKKMAPFLDDNFNQIFK</sequence>
<keyword evidence="2" id="KW-1185">Reference proteome</keyword>
<evidence type="ECO:0000313" key="1">
    <source>
        <dbReference type="EMBL" id="TKI51128.1"/>
    </source>
</evidence>
<name>A0ABY2T7F0_9BACI</name>
<dbReference type="Pfam" id="PF05595">
    <property type="entry name" value="DUF771"/>
    <property type="match status" value="1"/>
</dbReference>
<dbReference type="EMBL" id="SZPV01000073">
    <property type="protein sequence ID" value="TKI51128.1"/>
    <property type="molecule type" value="Genomic_DNA"/>
</dbReference>
<reference evidence="1 2" key="1">
    <citation type="submission" date="2019-04" db="EMBL/GenBank/DDBJ databases">
        <title>Lysinibacillus genome sequencing.</title>
        <authorList>
            <person name="Dunlap C."/>
        </authorList>
    </citation>
    <scope>NUCLEOTIDE SEQUENCE [LARGE SCALE GENOMIC DNA]</scope>
    <source>
        <strain evidence="1 2">NBRC 109424</strain>
    </source>
</reference>
<dbReference type="Proteomes" id="UP000308539">
    <property type="component" value="Unassembled WGS sequence"/>
</dbReference>
<accession>A0ABY2T7F0</accession>
<protein>
    <submittedName>
        <fullName evidence="1">DUF771 domain-containing protein</fullName>
    </submittedName>
</protein>
<evidence type="ECO:0000313" key="2">
    <source>
        <dbReference type="Proteomes" id="UP000308539"/>
    </source>
</evidence>
<organism evidence="1 2">
    <name type="scientific">Lysinibacillus varians</name>
    <dbReference type="NCBI Taxonomy" id="1145276"/>
    <lineage>
        <taxon>Bacteria</taxon>
        <taxon>Bacillati</taxon>
        <taxon>Bacillota</taxon>
        <taxon>Bacilli</taxon>
        <taxon>Bacillales</taxon>
        <taxon>Bacillaceae</taxon>
        <taxon>Lysinibacillus</taxon>
    </lineage>
</organism>
<proteinExistence type="predicted"/>
<comment type="caution">
    <text evidence="1">The sequence shown here is derived from an EMBL/GenBank/DDBJ whole genome shotgun (WGS) entry which is preliminary data.</text>
</comment>